<keyword evidence="7" id="KW-0175">Coiled coil</keyword>
<evidence type="ECO:0000259" key="8">
    <source>
        <dbReference type="PROSITE" id="PS50011"/>
    </source>
</evidence>
<feature type="domain" description="AGC-kinase C-terminal" evidence="9">
    <location>
        <begin position="189"/>
        <end position="260"/>
    </location>
</feature>
<accession>A0A8R1HVM1</accession>
<keyword evidence="2" id="KW-0723">Serine/threonine-protein kinase</keyword>
<dbReference type="SMART" id="SM00133">
    <property type="entry name" value="S_TK_X"/>
    <property type="match status" value="1"/>
</dbReference>
<sequence length="338" mass="38550">MVMEWMPGGDLVNLMTSYDVPEKWTRFYTAEIVEALSALHSLGYIHRDVKPDNMLISKSGHIKLADFGTCVKMNANGVVKCSTAVGTPDYISPEVLKNQGQDAEFGKEVDWWSVGVFIYEMLFGETPFYAEALVATYTNIMNHKTSLKFPDDRDFSPEAKDIIQQFLSAAPDRLGKNSVDEIRNHKFFKNPEWNFETLRDATPPIIPTLKSDDDTTHFEEIETRDRDNAGDFQLPKTFNGNQLPFIGFSYTNEYSPVQNLILNLKNKKEQQPTIEQPLTNGSSAAGVPEEQFQEVVIRLDSKKRELEMLKENIARSDIRAKMIETEKNSKKTIFLENK</sequence>
<dbReference type="PANTHER" id="PTHR22988">
    <property type="entry name" value="MYOTONIC DYSTROPHY S/T KINASE-RELATED"/>
    <property type="match status" value="1"/>
</dbReference>
<dbReference type="GO" id="GO:0005856">
    <property type="term" value="C:cytoskeleton"/>
    <property type="evidence" value="ECO:0007669"/>
    <property type="project" value="TreeGrafter"/>
</dbReference>
<dbReference type="AlphaFoldDB" id="A0A8R1HVM1"/>
<evidence type="ECO:0000256" key="2">
    <source>
        <dbReference type="ARBA" id="ARBA00022527"/>
    </source>
</evidence>
<evidence type="ECO:0000313" key="11">
    <source>
        <dbReference type="Proteomes" id="UP000005237"/>
    </source>
</evidence>
<dbReference type="GO" id="GO:1901888">
    <property type="term" value="P:regulation of cell junction assembly"/>
    <property type="evidence" value="ECO:0007669"/>
    <property type="project" value="TreeGrafter"/>
</dbReference>
<evidence type="ECO:0000256" key="7">
    <source>
        <dbReference type="SAM" id="Coils"/>
    </source>
</evidence>
<keyword evidence="5" id="KW-0418">Kinase</keyword>
<feature type="domain" description="Protein kinase" evidence="8">
    <location>
        <begin position="1"/>
        <end position="188"/>
    </location>
</feature>
<dbReference type="Pfam" id="PF00069">
    <property type="entry name" value="Pkinase"/>
    <property type="match status" value="1"/>
</dbReference>
<dbReference type="PROSITE" id="PS00108">
    <property type="entry name" value="PROTEIN_KINASE_ST"/>
    <property type="match status" value="1"/>
</dbReference>
<dbReference type="InterPro" id="IPR000719">
    <property type="entry name" value="Prot_kinase_dom"/>
</dbReference>
<dbReference type="Gene3D" id="3.30.200.20">
    <property type="entry name" value="Phosphorylase Kinase, domain 1"/>
    <property type="match status" value="1"/>
</dbReference>
<proteinExistence type="predicted"/>
<evidence type="ECO:0000256" key="1">
    <source>
        <dbReference type="ARBA" id="ARBA00012513"/>
    </source>
</evidence>
<dbReference type="GO" id="GO:0007266">
    <property type="term" value="P:Rho protein signal transduction"/>
    <property type="evidence" value="ECO:0007669"/>
    <property type="project" value="TreeGrafter"/>
</dbReference>
<dbReference type="GO" id="GO:0005737">
    <property type="term" value="C:cytoplasm"/>
    <property type="evidence" value="ECO:0007669"/>
    <property type="project" value="TreeGrafter"/>
</dbReference>
<dbReference type="InterPro" id="IPR050839">
    <property type="entry name" value="Rho-assoc_Ser/Thr_Kinase"/>
</dbReference>
<evidence type="ECO:0000256" key="4">
    <source>
        <dbReference type="ARBA" id="ARBA00022741"/>
    </source>
</evidence>
<dbReference type="Proteomes" id="UP000005237">
    <property type="component" value="Unassembled WGS sequence"/>
</dbReference>
<dbReference type="PANTHER" id="PTHR22988:SF73">
    <property type="entry name" value="RHO-ASSOCIATED PROTEIN KINASE"/>
    <property type="match status" value="1"/>
</dbReference>
<dbReference type="PROSITE" id="PS51285">
    <property type="entry name" value="AGC_KINASE_CTER"/>
    <property type="match status" value="1"/>
</dbReference>
<dbReference type="GO" id="GO:0030866">
    <property type="term" value="P:cortical actin cytoskeleton organization"/>
    <property type="evidence" value="ECO:0007669"/>
    <property type="project" value="TreeGrafter"/>
</dbReference>
<dbReference type="GO" id="GO:0000281">
    <property type="term" value="P:mitotic cytokinesis"/>
    <property type="evidence" value="ECO:0007669"/>
    <property type="project" value="TreeGrafter"/>
</dbReference>
<dbReference type="PROSITE" id="PS50011">
    <property type="entry name" value="PROTEIN_KINASE_DOM"/>
    <property type="match status" value="1"/>
</dbReference>
<evidence type="ECO:0000256" key="5">
    <source>
        <dbReference type="ARBA" id="ARBA00022777"/>
    </source>
</evidence>
<dbReference type="InterPro" id="IPR000961">
    <property type="entry name" value="AGC-kinase_C"/>
</dbReference>
<evidence type="ECO:0000256" key="3">
    <source>
        <dbReference type="ARBA" id="ARBA00022679"/>
    </source>
</evidence>
<dbReference type="InterPro" id="IPR008271">
    <property type="entry name" value="Ser/Thr_kinase_AS"/>
</dbReference>
<keyword evidence="3" id="KW-0808">Transferase</keyword>
<keyword evidence="4" id="KW-0547">Nucleotide-binding</keyword>
<reference evidence="11" key="1">
    <citation type="submission" date="2010-08" db="EMBL/GenBank/DDBJ databases">
        <authorList>
            <consortium name="Caenorhabditis japonica Sequencing Consortium"/>
            <person name="Wilson R.K."/>
        </authorList>
    </citation>
    <scope>NUCLEOTIDE SEQUENCE [LARGE SCALE GENOMIC DNA]</scope>
    <source>
        <strain evidence="11">DF5081</strain>
    </source>
</reference>
<evidence type="ECO:0000259" key="9">
    <source>
        <dbReference type="PROSITE" id="PS51285"/>
    </source>
</evidence>
<dbReference type="GO" id="GO:0072518">
    <property type="term" value="F:Rho-dependent protein serine/threonine kinase activity"/>
    <property type="evidence" value="ECO:0007669"/>
    <property type="project" value="TreeGrafter"/>
</dbReference>
<evidence type="ECO:0000256" key="6">
    <source>
        <dbReference type="ARBA" id="ARBA00022840"/>
    </source>
</evidence>
<dbReference type="GO" id="GO:0005524">
    <property type="term" value="F:ATP binding"/>
    <property type="evidence" value="ECO:0007669"/>
    <property type="project" value="UniProtKB-KW"/>
</dbReference>
<dbReference type="SUPFAM" id="SSF56112">
    <property type="entry name" value="Protein kinase-like (PK-like)"/>
    <property type="match status" value="1"/>
</dbReference>
<dbReference type="GO" id="GO:0031032">
    <property type="term" value="P:actomyosin structure organization"/>
    <property type="evidence" value="ECO:0007669"/>
    <property type="project" value="TreeGrafter"/>
</dbReference>
<keyword evidence="11" id="KW-1185">Reference proteome</keyword>
<keyword evidence="6" id="KW-0067">ATP-binding</keyword>
<dbReference type="EnsemblMetazoa" id="CJA08648.1">
    <property type="protein sequence ID" value="CJA08648.1"/>
    <property type="gene ID" value="WBGene00127852"/>
</dbReference>
<dbReference type="SMART" id="SM00220">
    <property type="entry name" value="S_TKc"/>
    <property type="match status" value="1"/>
</dbReference>
<dbReference type="GO" id="GO:0048598">
    <property type="term" value="P:embryonic morphogenesis"/>
    <property type="evidence" value="ECO:0007669"/>
    <property type="project" value="TreeGrafter"/>
</dbReference>
<protein>
    <recommendedName>
        <fullName evidence="1">non-specific serine/threonine protein kinase</fullName>
        <ecNumber evidence="1">2.7.11.1</ecNumber>
    </recommendedName>
</protein>
<evidence type="ECO:0000313" key="10">
    <source>
        <dbReference type="EnsemblMetazoa" id="CJA08648.1"/>
    </source>
</evidence>
<name>A0A8R1HVM1_CAEJA</name>
<feature type="coiled-coil region" evidence="7">
    <location>
        <begin position="292"/>
        <end position="326"/>
    </location>
</feature>
<dbReference type="InterPro" id="IPR011009">
    <property type="entry name" value="Kinase-like_dom_sf"/>
</dbReference>
<reference evidence="10" key="2">
    <citation type="submission" date="2022-06" db="UniProtKB">
        <authorList>
            <consortium name="EnsemblMetazoa"/>
        </authorList>
    </citation>
    <scope>IDENTIFICATION</scope>
    <source>
        <strain evidence="10">DF5081</strain>
    </source>
</reference>
<dbReference type="FunFam" id="1.10.510.10:FF:000047">
    <property type="entry name" value="Rho-associated protein kinase 1"/>
    <property type="match status" value="1"/>
</dbReference>
<organism evidence="10 11">
    <name type="scientific">Caenorhabditis japonica</name>
    <dbReference type="NCBI Taxonomy" id="281687"/>
    <lineage>
        <taxon>Eukaryota</taxon>
        <taxon>Metazoa</taxon>
        <taxon>Ecdysozoa</taxon>
        <taxon>Nematoda</taxon>
        <taxon>Chromadorea</taxon>
        <taxon>Rhabditida</taxon>
        <taxon>Rhabditina</taxon>
        <taxon>Rhabditomorpha</taxon>
        <taxon>Rhabditoidea</taxon>
        <taxon>Rhabditidae</taxon>
        <taxon>Peloderinae</taxon>
        <taxon>Caenorhabditis</taxon>
    </lineage>
</organism>
<dbReference type="EC" id="2.7.11.1" evidence="1"/>
<dbReference type="Gene3D" id="1.10.510.10">
    <property type="entry name" value="Transferase(Phosphotransferase) domain 1"/>
    <property type="match status" value="1"/>
</dbReference>